<feature type="compositionally biased region" description="Basic and acidic residues" evidence="5">
    <location>
        <begin position="549"/>
        <end position="569"/>
    </location>
</feature>
<organism evidence="7 8">
    <name type="scientific">Aduncisulcus paluster</name>
    <dbReference type="NCBI Taxonomy" id="2918883"/>
    <lineage>
        <taxon>Eukaryota</taxon>
        <taxon>Metamonada</taxon>
        <taxon>Carpediemonas-like organisms</taxon>
        <taxon>Aduncisulcus</taxon>
    </lineage>
</organism>
<dbReference type="Gene3D" id="1.10.510.10">
    <property type="entry name" value="Transferase(Phosphotransferase) domain 1"/>
    <property type="match status" value="1"/>
</dbReference>
<evidence type="ECO:0000256" key="2">
    <source>
        <dbReference type="ARBA" id="ARBA00022741"/>
    </source>
</evidence>
<keyword evidence="3" id="KW-0418">Kinase</keyword>
<feature type="domain" description="Protein kinase" evidence="6">
    <location>
        <begin position="631"/>
        <end position="983"/>
    </location>
</feature>
<evidence type="ECO:0000313" key="7">
    <source>
        <dbReference type="EMBL" id="GKT13510.1"/>
    </source>
</evidence>
<evidence type="ECO:0000256" key="4">
    <source>
        <dbReference type="ARBA" id="ARBA00022840"/>
    </source>
</evidence>
<dbReference type="Proteomes" id="UP001057375">
    <property type="component" value="Unassembled WGS sequence"/>
</dbReference>
<evidence type="ECO:0000256" key="3">
    <source>
        <dbReference type="ARBA" id="ARBA00022777"/>
    </source>
</evidence>
<proteinExistence type="predicted"/>
<sequence>MTISGWNILPNITLDKDNTDPHKDRSSRLWFVFHPVLDVIKDTASKGVTFDDGSIIRCLKFFSNLCSDPSHSLEIFEKIKDFLMDWFTILKRHKYKLGALHWSQLISSFADFPSLIPELSPKYDNAMRWCKRNGGNSTDCSRFLLGHNIYPKRWRKLLKSLEKETDFLIRAELFHENRDSMLRYVNDVCISEEMIIKQKRGIKLCFECIFSWFNWKIRDELLYFRDGKYLKQEDYIYLPISHLNDLIDTFIDHLSRCEEVLEGDVDEEYCSIYLPIFQRILERGSKEKLGGNIALYLLMTLKNISISPSSSTRSSILTLIKSYIRDWLRIYNDSKCYGYWMVILTNITLSSDYSTLNKSLCFEAWPLFHPVLDVVKKEFVGDKIVEDEYEGCLRFFSNLCCDPSHALEVYYNIMDLLDGWFEVIKKKEKYWTKKRKVRNLTKILDELFELFCPKICDNKSANIIYFWAEMISVFSTIPSLVPNISTKYVEQMKWCRENGERLMNNEIITEIRTNYHYSAADHNIFEDMYMKFLSSIEEYKLKNVITEQQEGKEEERKEEEGKEEEGKKEEEEEEEEKSFHDSKQGIILQNSNSSVLSVLSTSSSVSSSSPQPAQDSPSSCDLSIIKSIDSVVPLCIVGEGGLGKSILVQVGAVDSSFSKICVLKRIMNHNPYASARNAEQLKYMQREYSKFLGSSQEQEIWRNCLPHPHFILNLLDETYCGVIGFMMEFCRGGNISEFARSWASCKSSFKSEHTEDLEVKYDPLKIAALGVSIIECVSKVFRTNARLVHGNIKPENFLVRYDDLKDECQVLLGDLGFVEIRDSISRSSFDRVEHFRPSSSSLISSQESIFGIDPSFLDSMCYSAPESLERAICCQKSDAWGVCLTLWSLFHDMKHPFIGHPTIRTLPKQSKDYGQRFCSNLRKLIDDPKCHPRLADSEIFRVLETLEGGKYKEVYNVLLEVYNGLLQPDQDLRLSIHQAHDLTEKIKHLLPRVGEGWKCPSIDEYISQQHSIYSKCSYSIDKSS</sequence>
<name>A0ABQ5JQQ4_9EUKA</name>
<accession>A0ABQ5JQQ4</accession>
<dbReference type="SUPFAM" id="SSF56112">
    <property type="entry name" value="Protein kinase-like (PK-like)"/>
    <property type="match status" value="1"/>
</dbReference>
<dbReference type="InterPro" id="IPR000719">
    <property type="entry name" value="Prot_kinase_dom"/>
</dbReference>
<reference evidence="7" key="1">
    <citation type="submission" date="2022-03" db="EMBL/GenBank/DDBJ databases">
        <title>Draft genome sequence of Aduncisulcus paluster, a free-living microaerophilic Fornicata.</title>
        <authorList>
            <person name="Yuyama I."/>
            <person name="Kume K."/>
            <person name="Tamura T."/>
            <person name="Inagaki Y."/>
            <person name="Hashimoto T."/>
        </authorList>
    </citation>
    <scope>NUCLEOTIDE SEQUENCE</scope>
    <source>
        <strain evidence="7">NY0171</strain>
    </source>
</reference>
<evidence type="ECO:0000256" key="1">
    <source>
        <dbReference type="ARBA" id="ARBA00022679"/>
    </source>
</evidence>
<dbReference type="PROSITE" id="PS50011">
    <property type="entry name" value="PROTEIN_KINASE_DOM"/>
    <property type="match status" value="1"/>
</dbReference>
<dbReference type="InterPro" id="IPR011009">
    <property type="entry name" value="Kinase-like_dom_sf"/>
</dbReference>
<keyword evidence="2" id="KW-0547">Nucleotide-binding</keyword>
<keyword evidence="4" id="KW-0067">ATP-binding</keyword>
<evidence type="ECO:0000259" key="6">
    <source>
        <dbReference type="PROSITE" id="PS50011"/>
    </source>
</evidence>
<keyword evidence="8" id="KW-1185">Reference proteome</keyword>
<dbReference type="InterPro" id="IPR050660">
    <property type="entry name" value="NEK_Ser/Thr_kinase"/>
</dbReference>
<dbReference type="PANTHER" id="PTHR43671">
    <property type="entry name" value="SERINE/THREONINE-PROTEIN KINASE NEK"/>
    <property type="match status" value="1"/>
</dbReference>
<feature type="region of interest" description="Disordered" evidence="5">
    <location>
        <begin position="546"/>
        <end position="584"/>
    </location>
</feature>
<dbReference type="PANTHER" id="PTHR43671:SF86">
    <property type="entry name" value="PROTEIN KINASE DOMAIN-CONTAINING PROTEIN"/>
    <property type="match status" value="1"/>
</dbReference>
<dbReference type="EMBL" id="BQXS01011516">
    <property type="protein sequence ID" value="GKT13510.1"/>
    <property type="molecule type" value="Genomic_DNA"/>
</dbReference>
<evidence type="ECO:0000256" key="5">
    <source>
        <dbReference type="SAM" id="MobiDB-lite"/>
    </source>
</evidence>
<keyword evidence="1" id="KW-0808">Transferase</keyword>
<gene>
    <name evidence="7" type="ORF">ADUPG1_010282</name>
</gene>
<evidence type="ECO:0000313" key="8">
    <source>
        <dbReference type="Proteomes" id="UP001057375"/>
    </source>
</evidence>
<dbReference type="SMART" id="SM00220">
    <property type="entry name" value="S_TKc"/>
    <property type="match status" value="1"/>
</dbReference>
<comment type="caution">
    <text evidence="7">The sequence shown here is derived from an EMBL/GenBank/DDBJ whole genome shotgun (WGS) entry which is preliminary data.</text>
</comment>
<protein>
    <recommendedName>
        <fullName evidence="6">Protein kinase domain-containing protein</fullName>
    </recommendedName>
</protein>